<dbReference type="PANTHER" id="PTHR23150:SF19">
    <property type="entry name" value="FORMYLGLYCINE-GENERATING ENZYME"/>
    <property type="match status" value="1"/>
</dbReference>
<proteinExistence type="predicted"/>
<dbReference type="Proteomes" id="UP000268094">
    <property type="component" value="Unassembled WGS sequence"/>
</dbReference>
<evidence type="ECO:0000313" key="3">
    <source>
        <dbReference type="Proteomes" id="UP000268094"/>
    </source>
</evidence>
<dbReference type="SUPFAM" id="SSF56436">
    <property type="entry name" value="C-type lectin-like"/>
    <property type="match status" value="1"/>
</dbReference>
<dbReference type="InterPro" id="IPR051043">
    <property type="entry name" value="Sulfatase_Mod_Factor_Kinase"/>
</dbReference>
<organism evidence="2 3">
    <name type="scientific">Corallococcus terminator</name>
    <dbReference type="NCBI Taxonomy" id="2316733"/>
    <lineage>
        <taxon>Bacteria</taxon>
        <taxon>Pseudomonadati</taxon>
        <taxon>Myxococcota</taxon>
        <taxon>Myxococcia</taxon>
        <taxon>Myxococcales</taxon>
        <taxon>Cystobacterineae</taxon>
        <taxon>Myxococcaceae</taxon>
        <taxon>Corallococcus</taxon>
    </lineage>
</organism>
<feature type="domain" description="Sulfatase-modifying factor enzyme-like" evidence="1">
    <location>
        <begin position="55"/>
        <end position="294"/>
    </location>
</feature>
<comment type="caution">
    <text evidence="2">The sequence shown here is derived from an EMBL/GenBank/DDBJ whole genome shotgun (WGS) entry which is preliminary data.</text>
</comment>
<dbReference type="InterPro" id="IPR016187">
    <property type="entry name" value="CTDL_fold"/>
</dbReference>
<name>A0A3A8IGC5_9BACT</name>
<dbReference type="EMBL" id="RAVZ01000285">
    <property type="protein sequence ID" value="RKG77361.1"/>
    <property type="molecule type" value="Genomic_DNA"/>
</dbReference>
<accession>A0A3A8IGC5</accession>
<dbReference type="PANTHER" id="PTHR23150">
    <property type="entry name" value="SULFATASE MODIFYING FACTOR 1, 2"/>
    <property type="match status" value="1"/>
</dbReference>
<dbReference type="AlphaFoldDB" id="A0A3A8IGC5"/>
<dbReference type="InterPro" id="IPR042095">
    <property type="entry name" value="SUMF_sf"/>
</dbReference>
<dbReference type="PROSITE" id="PS51257">
    <property type="entry name" value="PROKAR_LIPOPROTEIN"/>
    <property type="match status" value="1"/>
</dbReference>
<dbReference type="GO" id="GO:0120147">
    <property type="term" value="F:formylglycine-generating oxidase activity"/>
    <property type="evidence" value="ECO:0007669"/>
    <property type="project" value="TreeGrafter"/>
</dbReference>
<dbReference type="Gene3D" id="3.90.1580.10">
    <property type="entry name" value="paralog of FGE (formylglycine-generating enzyme)"/>
    <property type="match status" value="1"/>
</dbReference>
<dbReference type="InterPro" id="IPR005532">
    <property type="entry name" value="SUMF_dom"/>
</dbReference>
<protein>
    <recommendedName>
        <fullName evidence="1">Sulfatase-modifying factor enzyme-like domain-containing protein</fullName>
    </recommendedName>
</protein>
<evidence type="ECO:0000259" key="1">
    <source>
        <dbReference type="Pfam" id="PF03781"/>
    </source>
</evidence>
<dbReference type="Pfam" id="PF03781">
    <property type="entry name" value="FGE-sulfatase"/>
    <property type="match status" value="1"/>
</dbReference>
<reference evidence="3" key="1">
    <citation type="submission" date="2018-09" db="EMBL/GenBank/DDBJ databases">
        <authorList>
            <person name="Livingstone P.G."/>
            <person name="Whitworth D.E."/>
        </authorList>
    </citation>
    <scope>NUCLEOTIDE SEQUENCE [LARGE SCALE GENOMIC DNA]</scope>
    <source>
        <strain evidence="3">CA054A</strain>
    </source>
</reference>
<evidence type="ECO:0000313" key="2">
    <source>
        <dbReference type="EMBL" id="RKG77361.1"/>
    </source>
</evidence>
<sequence>MFRERSRAQEPLRMTRLPLRSTAIVVLWALGCGASGSKAVVPDAPAPAQEKPASGRVWLPAGRFEMGSPAGEAGRDVDEGPRTEWAFERFEMDVTPVTTRAFAALQEQVRAKDPQARWWTDAQTPGTWQGRCNLESPRADHPVNCVDWQAARAYCELVGGALPTEAEWEYAARASTTTAWWWGASFDAEHVVSSVACATRGCAGSTAPVVQAGARCNAWGLCDMVGNVWQWTATAYQEQLGAEEGTVAPSDVPEKPVHRGGSWLNHVPSLFRSAHRGLAYPKNGLTGVGFRCVRRP</sequence>
<keyword evidence="3" id="KW-1185">Reference proteome</keyword>
<gene>
    <name evidence="2" type="ORF">D7V88_31075</name>
</gene>